<keyword evidence="2" id="KW-1185">Reference proteome</keyword>
<evidence type="ECO:0000313" key="1">
    <source>
        <dbReference type="EMBL" id="KAK6527664.1"/>
    </source>
</evidence>
<comment type="caution">
    <text evidence="1">The sequence shown here is derived from an EMBL/GenBank/DDBJ whole genome shotgun (WGS) entry which is preliminary data.</text>
</comment>
<dbReference type="Proteomes" id="UP001365542">
    <property type="component" value="Unassembled WGS sequence"/>
</dbReference>
<dbReference type="AlphaFoldDB" id="A0AAV9WW38"/>
<proteinExistence type="predicted"/>
<dbReference type="EMBL" id="JAVHJO010000015">
    <property type="protein sequence ID" value="KAK6527664.1"/>
    <property type="molecule type" value="Genomic_DNA"/>
</dbReference>
<accession>A0AAV9WW38</accession>
<reference evidence="1 2" key="1">
    <citation type="submission" date="2019-10" db="EMBL/GenBank/DDBJ databases">
        <authorList>
            <person name="Palmer J.M."/>
        </authorList>
    </citation>
    <scope>NUCLEOTIDE SEQUENCE [LARGE SCALE GENOMIC DNA]</scope>
    <source>
        <strain evidence="1 2">TWF694</strain>
    </source>
</reference>
<evidence type="ECO:0000313" key="2">
    <source>
        <dbReference type="Proteomes" id="UP001365542"/>
    </source>
</evidence>
<sequence length="255" mass="28345">MAVVIPQSETVEEINDFMQVTRRTNELGQEFVELGLNKRLHPIMQEKSLERRQGVAIDDPNEYEVRRFKAEFDYNCATSQDILCDIDELFGAAEALVDRKRGYEVTGWSTPGVVSLGNKPEKPTEFADCTPIQCINSVGKGRLVFCAEAGAKFSYGFGMDRLLIARSLLALSKLCTGWRDSTSKVTPFSFKPKGDRYKDMKIVGENADCSDWTSAICKSVDDKSKSQCLALKGLWGVPWSVPEPSKTTPAPNPKS</sequence>
<organism evidence="1 2">
    <name type="scientific">Orbilia ellipsospora</name>
    <dbReference type="NCBI Taxonomy" id="2528407"/>
    <lineage>
        <taxon>Eukaryota</taxon>
        <taxon>Fungi</taxon>
        <taxon>Dikarya</taxon>
        <taxon>Ascomycota</taxon>
        <taxon>Pezizomycotina</taxon>
        <taxon>Orbiliomycetes</taxon>
        <taxon>Orbiliales</taxon>
        <taxon>Orbiliaceae</taxon>
        <taxon>Orbilia</taxon>
    </lineage>
</organism>
<protein>
    <submittedName>
        <fullName evidence="1">Uncharacterized protein</fullName>
    </submittedName>
</protein>
<name>A0AAV9WW38_9PEZI</name>
<gene>
    <name evidence="1" type="ORF">TWF694_004644</name>
</gene>